<protein>
    <submittedName>
        <fullName evidence="1">Uncharacterized protein</fullName>
    </submittedName>
</protein>
<organism evidence="1 2">
    <name type="scientific">Hermanssonia centrifuga</name>
    <dbReference type="NCBI Taxonomy" id="98765"/>
    <lineage>
        <taxon>Eukaryota</taxon>
        <taxon>Fungi</taxon>
        <taxon>Dikarya</taxon>
        <taxon>Basidiomycota</taxon>
        <taxon>Agaricomycotina</taxon>
        <taxon>Agaricomycetes</taxon>
        <taxon>Polyporales</taxon>
        <taxon>Meruliaceae</taxon>
        <taxon>Hermanssonia</taxon>
    </lineage>
</organism>
<keyword evidence="2" id="KW-1185">Reference proteome</keyword>
<accession>A0A2R6NTM5</accession>
<proteinExistence type="predicted"/>
<gene>
    <name evidence="1" type="ORF">PHLCEN_2v8468</name>
</gene>
<dbReference type="AlphaFoldDB" id="A0A2R6NTM5"/>
<sequence>MARHMKNCRLLDGFQQRLYGDPGTRVYSAVFFGGKIDTISLRNNSTDPIHFSYRSSQGLTGFRVGYGC</sequence>
<evidence type="ECO:0000313" key="2">
    <source>
        <dbReference type="Proteomes" id="UP000186601"/>
    </source>
</evidence>
<comment type="caution">
    <text evidence="1">The sequence shown here is derived from an EMBL/GenBank/DDBJ whole genome shotgun (WGS) entry which is preliminary data.</text>
</comment>
<evidence type="ECO:0000313" key="1">
    <source>
        <dbReference type="EMBL" id="PSR76433.1"/>
    </source>
</evidence>
<reference evidence="1 2" key="1">
    <citation type="submission" date="2018-02" db="EMBL/GenBank/DDBJ databases">
        <title>Genome sequence of the basidiomycete white-rot fungus Phlebia centrifuga.</title>
        <authorList>
            <person name="Granchi Z."/>
            <person name="Peng M."/>
            <person name="de Vries R.P."/>
            <person name="Hilden K."/>
            <person name="Makela M.R."/>
            <person name="Grigoriev I."/>
            <person name="Riley R."/>
        </authorList>
    </citation>
    <scope>NUCLEOTIDE SEQUENCE [LARGE SCALE GENOMIC DNA]</scope>
    <source>
        <strain evidence="1 2">FBCC195</strain>
    </source>
</reference>
<dbReference type="Proteomes" id="UP000186601">
    <property type="component" value="Unassembled WGS sequence"/>
</dbReference>
<dbReference type="EMBL" id="MLYV02000846">
    <property type="protein sequence ID" value="PSR76433.1"/>
    <property type="molecule type" value="Genomic_DNA"/>
</dbReference>
<name>A0A2R6NTM5_9APHY</name>